<evidence type="ECO:0000313" key="2">
    <source>
        <dbReference type="EMBL" id="BDG16299.1"/>
    </source>
</evidence>
<name>A0A1J0LQR1_THEBO</name>
<dbReference type="AlphaFoldDB" id="A0A1J0LQR1"/>
<gene>
    <name evidence="1" type="ORF">A0O31_00125</name>
    <name evidence="2" type="ORF">TbrSNM41_10330</name>
</gene>
<dbReference type="OrthoDB" id="31002at2"/>
<evidence type="ECO:0000313" key="4">
    <source>
        <dbReference type="Proteomes" id="UP000831120"/>
    </source>
</evidence>
<dbReference type="STRING" id="56956.A0O31_00125"/>
<sequence length="251" mass="26905">MRWLWPFLLLSALGQGWEVGVHGLGPAPTLFLRLSGEVGEGPRVSYALAPYLREGEGGVSLERLYLAVGEGEWGLLLGRFPLTLGEGRLLPYTWNTLGPAGGEEGVWGGALTWYGPLRLRLGYAWERGGFVEAAWPEVRVWWEKEGGGMAGSVRLGEVVAYGEGRFRGTSPSALVGASLALGEGMVTLEGTYPWGGALGVVWPLEGLRLAGTLGYGAGWGASLALEGERFWVRVGRVAGMWAWGLAIRGEF</sequence>
<dbReference type="EMBL" id="CP016312">
    <property type="protein sequence ID" value="APD08356.1"/>
    <property type="molecule type" value="Genomic_DNA"/>
</dbReference>
<reference evidence="3" key="1">
    <citation type="submission" date="2016-06" db="EMBL/GenBank/DDBJ databases">
        <title>Whole genome sequencing of Thermus brockianus strain GE-1.</title>
        <authorList>
            <person name="Schaefers C."/>
            <person name="Blank S."/>
            <person name="Wiebusch S."/>
            <person name="Elleuche S."/>
            <person name="Antranikian G."/>
        </authorList>
    </citation>
    <scope>NUCLEOTIDE SEQUENCE [LARGE SCALE GENOMIC DNA]</scope>
    <source>
        <strain evidence="3">GE-1</strain>
    </source>
</reference>
<dbReference type="KEGG" id="tbc:A0O31_00125"/>
<dbReference type="Proteomes" id="UP000182993">
    <property type="component" value="Chromosome"/>
</dbReference>
<proteinExistence type="predicted"/>
<reference evidence="2 4" key="3">
    <citation type="journal article" date="2022" name="Microbiol. Resour. Announc.">
        <title>Complete Genome Sequences of Thermus Strains Isolated from Senami Hot Spring in Japan.</title>
        <authorList>
            <person name="Miyazaki K."/>
        </authorList>
    </citation>
    <scope>NUCLEOTIDE SEQUENCE [LARGE SCALE GENOMIC DNA]</scope>
    <source>
        <strain evidence="2 4">SNM4-1</strain>
    </source>
</reference>
<keyword evidence="4" id="KW-1185">Reference proteome</keyword>
<dbReference type="Proteomes" id="UP000831120">
    <property type="component" value="Chromosome"/>
</dbReference>
<accession>A0A1J0LQR1</accession>
<dbReference type="RefSeq" id="WP_071676237.1">
    <property type="nucleotide sequence ID" value="NZ_AP025593.1"/>
</dbReference>
<protein>
    <submittedName>
        <fullName evidence="1">Uncharacterized protein</fullName>
    </submittedName>
</protein>
<organism evidence="1 3">
    <name type="scientific">Thermus brockianus</name>
    <dbReference type="NCBI Taxonomy" id="56956"/>
    <lineage>
        <taxon>Bacteria</taxon>
        <taxon>Thermotogati</taxon>
        <taxon>Deinococcota</taxon>
        <taxon>Deinococci</taxon>
        <taxon>Thermales</taxon>
        <taxon>Thermaceae</taxon>
        <taxon>Thermus</taxon>
    </lineage>
</organism>
<evidence type="ECO:0000313" key="3">
    <source>
        <dbReference type="Proteomes" id="UP000182993"/>
    </source>
</evidence>
<dbReference type="EMBL" id="AP025593">
    <property type="protein sequence ID" value="BDG16299.1"/>
    <property type="molecule type" value="Genomic_DNA"/>
</dbReference>
<evidence type="ECO:0000313" key="1">
    <source>
        <dbReference type="EMBL" id="APD08356.1"/>
    </source>
</evidence>
<reference evidence="1" key="2">
    <citation type="journal article" date="2017" name="Stand. Genomic Sci.">
        <title>Complete genome sequence of Thermus brockianus GE-1 reveals key enzymes of xylan/xylose metabolism.</title>
        <authorList>
            <person name="Schaefers C."/>
            <person name="Blank S."/>
            <person name="Wiebusch S."/>
            <person name="Elleuche S."/>
            <person name="Antranikian G."/>
        </authorList>
    </citation>
    <scope>NUCLEOTIDE SEQUENCE</scope>
    <source>
        <strain evidence="1">GE-1</strain>
    </source>
</reference>